<dbReference type="EMBL" id="ABKSPD020000008">
    <property type="protein sequence ID" value="EKW9776533.1"/>
    <property type="molecule type" value="Genomic_DNA"/>
</dbReference>
<dbReference type="Proteomes" id="UP001171165">
    <property type="component" value="Unassembled WGS sequence"/>
</dbReference>
<evidence type="ECO:0008006" key="3">
    <source>
        <dbReference type="Google" id="ProtNLM"/>
    </source>
</evidence>
<comment type="caution">
    <text evidence="1">The sequence shown here is derived from an EMBL/GenBank/DDBJ whole genome shotgun (WGS) entry which is preliminary data.</text>
</comment>
<reference evidence="1" key="1">
    <citation type="submission" date="2023-06" db="EMBL/GenBank/DDBJ databases">
        <authorList>
            <consortium name="Clinical and Environmental Microbiology Branch: Whole genome sequencing antimicrobial resistance pathogens in the healthcare setting"/>
        </authorList>
    </citation>
    <scope>NUCLEOTIDE SEQUENCE</scope>
    <source>
        <strain evidence="1">Microbial</strain>
    </source>
</reference>
<proteinExistence type="predicted"/>
<accession>A0AAN3YVJ5</accession>
<gene>
    <name evidence="1" type="ORF">PW210_002362</name>
</gene>
<sequence length="895" mass="101104">MTVSTELSHEEYVGNGVTTDFDFRFRIFEGKHLIVVVADSDGNEKTLKNGTDYTIVGAGSYHGGKVVLNKPLAQGWKILLERDLPVVQETDLRNQGKFFAEVHEDAFDYLTMLIQKALGTFSLSLRKPTYLSNYYDAKDNRIANLASPKVGTDAANKDYVDNSIKYIDSKTLRVNDKDIPSLPNADDRAGKVLTFDKDGYPIAVAPASGSAIDVINQIKNGDGSLIGVGNGETLKDKLSKIHSVVTPEMFIKDDDVTHNRAFEEMFIFAKDMGVNVEGSGTYILESTDDGIDITVDTDLSKAKIICTTKEDVPQWKQKTRIFSAHQNDKDITSLFHGSNINKGEKSLPILGLSGHITILSEDVVMLRYDGDTPEPQKKAETNQIFSNGMLKYEQYYNFSDNKKVYYKPHMPELNIKIGSIVLDGAFIRSIFSCYRNNTNLSINKISSINVGHAQAYVEQESCSNFSYNNAIYDLDYNPENLGGYALTYKYTTNTRISKVTDIHGWAGTDGNYARDIKAFDCDLLDVGGHFSMSDITIDSCKIRSQCRAQGWGVFEILNSKHILPNGKITKFTIGTRYDYANSWDGIIRVYNLDVVLGDFTTGYMIVSAQEPKNDHHFMGKCPDIYIDGVTINLDNIKSAIGMEIRGIDLGVSRRENLEKYQILPSFHEIRRVKMISQRVFNRIDFRVVYNNRDYSLIENEEFKKISNNNRFYSLNVSDVDIYKAGSSDYDGYFGVHTFGFTENVIMRQDIKIEKSNNCIPVIKSANDISVKMANMMFNYIAVDGRINKKLESSNEIFIYNSIVYNPEIINPSGYRACVISIFNSKFDWLSKSPFSTLRNEIDFNNNMGSDFVLGKGGVIIIINGCFGRLESLDMTYNERFKKYISENYKDTRYYV</sequence>
<dbReference type="AlphaFoldDB" id="A0AAN3YVJ5"/>
<evidence type="ECO:0000313" key="1">
    <source>
        <dbReference type="EMBL" id="EKW9776533.1"/>
    </source>
</evidence>
<organism evidence="1 2">
    <name type="scientific">Proteus mirabilis</name>
    <dbReference type="NCBI Taxonomy" id="584"/>
    <lineage>
        <taxon>Bacteria</taxon>
        <taxon>Pseudomonadati</taxon>
        <taxon>Pseudomonadota</taxon>
        <taxon>Gammaproteobacteria</taxon>
        <taxon>Enterobacterales</taxon>
        <taxon>Morganellaceae</taxon>
        <taxon>Proteus</taxon>
    </lineage>
</organism>
<protein>
    <recommendedName>
        <fullName evidence="3">Tail spike TSP1/Gp66 N-terminal domain-containing protein</fullName>
    </recommendedName>
</protein>
<name>A0AAN3YVJ5_PROMI</name>
<evidence type="ECO:0000313" key="2">
    <source>
        <dbReference type="Proteomes" id="UP001171165"/>
    </source>
</evidence>